<geneLocation type="plasmid" evidence="1">
    <name>pKHM-1</name>
</geneLocation>
<protein>
    <submittedName>
        <fullName evidence="1">Uncharacterized protein</fullName>
    </submittedName>
</protein>
<name>A0A0K2S3A0_CITFR</name>
<sequence>MILSFLDFLIIALIIRGPELLRLFVEILQFGCRLDKAQYALACDDHANFHYKEKPCVWFRAKLAVKAFVLNK</sequence>
<organism evidence="1">
    <name type="scientific">Citrobacter freundii</name>
    <dbReference type="NCBI Taxonomy" id="546"/>
    <lineage>
        <taxon>Bacteria</taxon>
        <taxon>Pseudomonadati</taxon>
        <taxon>Pseudomonadota</taxon>
        <taxon>Gammaproteobacteria</taxon>
        <taxon>Enterobacterales</taxon>
        <taxon>Enterobacteriaceae</taxon>
        <taxon>Citrobacter</taxon>
        <taxon>Citrobacter freundii complex</taxon>
    </lineage>
</organism>
<accession>A0A0K2S3A0</accession>
<proteinExistence type="predicted"/>
<reference evidence="1" key="1">
    <citation type="submission" date="2015-08" db="EMBL/GenBank/DDBJ databases">
        <title>Complete DNA Sequence of Pseudomonas syringae pv. actinidiae, the Causal Agent of Kiwifruit Canker Disease.</title>
        <authorList>
            <person name="Rikkerink E.H.A."/>
            <person name="Fineran P.C."/>
        </authorList>
    </citation>
    <scope>NUCLEOTIDE SEQUENCE</scope>
    <source>
        <strain evidence="1">KHM 243</strain>
        <plasmid evidence="1">pKHM-1</plasmid>
    </source>
</reference>
<dbReference type="EMBL" id="AP014939">
    <property type="protein sequence ID" value="BAS21584.1"/>
    <property type="molecule type" value="Genomic_DNA"/>
</dbReference>
<evidence type="ECO:0000313" key="1">
    <source>
        <dbReference type="EMBL" id="BAS21584.1"/>
    </source>
</evidence>
<keyword evidence="1" id="KW-0614">Plasmid</keyword>
<dbReference type="AlphaFoldDB" id="A0A0K2S3A0"/>
<dbReference type="RefSeq" id="WP_176453570.1">
    <property type="nucleotide sequence ID" value="NZ_AP014939.1"/>
</dbReference>